<name>A0A9N9L9G3_9HELO</name>
<organism evidence="6 7">
    <name type="scientific">Hymenoscyphus fraxineus</name>
    <dbReference type="NCBI Taxonomy" id="746836"/>
    <lineage>
        <taxon>Eukaryota</taxon>
        <taxon>Fungi</taxon>
        <taxon>Dikarya</taxon>
        <taxon>Ascomycota</taxon>
        <taxon>Pezizomycotina</taxon>
        <taxon>Leotiomycetes</taxon>
        <taxon>Helotiales</taxon>
        <taxon>Helotiaceae</taxon>
        <taxon>Hymenoscyphus</taxon>
    </lineage>
</organism>
<dbReference type="PROSITE" id="PS01009">
    <property type="entry name" value="CRISP_1"/>
    <property type="match status" value="1"/>
</dbReference>
<feature type="region of interest" description="Disordered" evidence="4">
    <location>
        <begin position="480"/>
        <end position="499"/>
    </location>
</feature>
<dbReference type="InterPro" id="IPR035940">
    <property type="entry name" value="CAP_sf"/>
</dbReference>
<reference evidence="6" key="1">
    <citation type="submission" date="2021-07" db="EMBL/GenBank/DDBJ databases">
        <authorList>
            <person name="Durling M."/>
        </authorList>
    </citation>
    <scope>NUCLEOTIDE SEQUENCE</scope>
</reference>
<dbReference type="CDD" id="cd05233">
    <property type="entry name" value="SDR_c"/>
    <property type="match status" value="1"/>
</dbReference>
<keyword evidence="3" id="KW-0560">Oxidoreductase</keyword>
<dbReference type="Pfam" id="PF13561">
    <property type="entry name" value="adh_short_C2"/>
    <property type="match status" value="1"/>
</dbReference>
<dbReference type="CDD" id="cd05380">
    <property type="entry name" value="CAP_euk"/>
    <property type="match status" value="1"/>
</dbReference>
<comment type="caution">
    <text evidence="6">The sequence shown here is derived from an EMBL/GenBank/DDBJ whole genome shotgun (WGS) entry which is preliminary data.</text>
</comment>
<evidence type="ECO:0000256" key="1">
    <source>
        <dbReference type="ARBA" id="ARBA00006484"/>
    </source>
</evidence>
<sequence>MSGAAKRRLEALSEQLVAPVPDQGTFEGLPVLKKTAPDSNGPRVKGKVVIVTGTNSPLGIGRASAHQFAQNGAKAVYICDFNDSNLEIHKRELATLYPAVEVHTRKFDAADEESVKAVVNDAIKAYGRLDVFFANAGIIGQNKLFSDITSEQFLSTLKTNVVSVHLAAKYAAPAMMKISEEKKYPSGSIICTASVAGIRSNAGSTDYSASKAAVISIAQTISYQLAGTGIRINAICPGVIETGMTATMYEAARARGTEKKIGQLNPLRRGAHADEVARVALFLGSEESSYVNGQAWAVDGGLSSGHPFVPGKLVVGKSGSLWASPILEIYVFISLLSRQRVSHFDAQFTFLRSTPNFQGFPRFPTFQKIGQLPPFLLSQFPLSPQRSSIRALRNAISTFINILFLAGTAQAAAVQNLRRADIGGAVNVQAGAAFNIGNLPGLGYPFGQGSPKKPNLGQTPEDQAATLRRPADAITEVKPAQGRVNAVSSVSPTTTSAPAAATSTFPAADYIAAALSHHNIHRKNHSAPDATWSADLAKSAKTVADSCKFAHNLTPGGGGYGQNLAAYGSTNTNIRVQNPAIYLARGITNQWYNSEYNAFLPSYYGQSTPPLTNFAAWGHFSQVVWKGSTQVGCATSYCGPNTVFTGNYVSWFTVCNYKAQGNFQGQYGLNIGAPLGRPGLTAP</sequence>
<evidence type="ECO:0000313" key="7">
    <source>
        <dbReference type="Proteomes" id="UP000696280"/>
    </source>
</evidence>
<dbReference type="FunFam" id="3.40.33.10:FF:000018">
    <property type="entry name" value="SCP-like extracellular protein, putative"/>
    <property type="match status" value="1"/>
</dbReference>
<dbReference type="PRINTS" id="PR00081">
    <property type="entry name" value="GDHRDH"/>
</dbReference>
<evidence type="ECO:0000313" key="6">
    <source>
        <dbReference type="EMBL" id="CAG8960961.1"/>
    </source>
</evidence>
<feature type="compositionally biased region" description="Low complexity" evidence="4">
    <location>
        <begin position="486"/>
        <end position="499"/>
    </location>
</feature>
<dbReference type="GO" id="GO:0005576">
    <property type="term" value="C:extracellular region"/>
    <property type="evidence" value="ECO:0007669"/>
    <property type="project" value="InterPro"/>
</dbReference>
<dbReference type="FunFam" id="3.40.50.720:FF:000084">
    <property type="entry name" value="Short-chain dehydrogenase reductase"/>
    <property type="match status" value="1"/>
</dbReference>
<dbReference type="SMART" id="SM00198">
    <property type="entry name" value="SCP"/>
    <property type="match status" value="1"/>
</dbReference>
<dbReference type="SUPFAM" id="SSF51735">
    <property type="entry name" value="NAD(P)-binding Rossmann-fold domains"/>
    <property type="match status" value="1"/>
</dbReference>
<dbReference type="PROSITE" id="PS00061">
    <property type="entry name" value="ADH_SHORT"/>
    <property type="match status" value="1"/>
</dbReference>
<dbReference type="InterPro" id="IPR036291">
    <property type="entry name" value="NAD(P)-bd_dom_sf"/>
</dbReference>
<dbReference type="PANTHER" id="PTHR43180">
    <property type="entry name" value="3-OXOACYL-(ACYL-CARRIER-PROTEIN) REDUCTASE (AFU_ORTHOLOGUE AFUA_6G11210)"/>
    <property type="match status" value="1"/>
</dbReference>
<dbReference type="Proteomes" id="UP000696280">
    <property type="component" value="Unassembled WGS sequence"/>
</dbReference>
<evidence type="ECO:0000256" key="3">
    <source>
        <dbReference type="ARBA" id="ARBA00023002"/>
    </source>
</evidence>
<evidence type="ECO:0000256" key="4">
    <source>
        <dbReference type="SAM" id="MobiDB-lite"/>
    </source>
</evidence>
<dbReference type="Gene3D" id="3.40.50.720">
    <property type="entry name" value="NAD(P)-binding Rossmann-like Domain"/>
    <property type="match status" value="1"/>
</dbReference>
<dbReference type="GO" id="GO:0009688">
    <property type="term" value="P:abscisic acid biosynthetic process"/>
    <property type="evidence" value="ECO:0007669"/>
    <property type="project" value="UniProtKB-ARBA"/>
</dbReference>
<dbReference type="EMBL" id="CAJVRL010000103">
    <property type="protein sequence ID" value="CAG8960961.1"/>
    <property type="molecule type" value="Genomic_DNA"/>
</dbReference>
<dbReference type="GO" id="GO:0016491">
    <property type="term" value="F:oxidoreductase activity"/>
    <property type="evidence" value="ECO:0007669"/>
    <property type="project" value="UniProtKB-KW"/>
</dbReference>
<proteinExistence type="inferred from homology"/>
<dbReference type="InterPro" id="IPR020904">
    <property type="entry name" value="Sc_DH/Rdtase_CS"/>
</dbReference>
<dbReference type="PANTHER" id="PTHR43180:SF66">
    <property type="entry name" value="SHORT-CHAIN DEHYDROGENASE_REDUCTASE FAMILY PROTEIN"/>
    <property type="match status" value="1"/>
</dbReference>
<dbReference type="PRINTS" id="PR00080">
    <property type="entry name" value="SDRFAMILY"/>
</dbReference>
<feature type="domain" description="SCP" evidence="5">
    <location>
        <begin position="509"/>
        <end position="665"/>
    </location>
</feature>
<dbReference type="SUPFAM" id="SSF55797">
    <property type="entry name" value="PR-1-like"/>
    <property type="match status" value="1"/>
</dbReference>
<dbReference type="Gene3D" id="3.40.33.10">
    <property type="entry name" value="CAP"/>
    <property type="match status" value="1"/>
</dbReference>
<dbReference type="InterPro" id="IPR018244">
    <property type="entry name" value="Allrgn_V5/Tpx1_CS"/>
</dbReference>
<evidence type="ECO:0000259" key="5">
    <source>
        <dbReference type="SMART" id="SM00198"/>
    </source>
</evidence>
<dbReference type="InterPro" id="IPR002347">
    <property type="entry name" value="SDR_fam"/>
</dbReference>
<comment type="similarity">
    <text evidence="1">Belongs to the short-chain dehydrogenases/reductases (SDR) family.</text>
</comment>
<dbReference type="InterPro" id="IPR014044">
    <property type="entry name" value="CAP_dom"/>
</dbReference>
<dbReference type="Pfam" id="PF00188">
    <property type="entry name" value="CAP"/>
    <property type="match status" value="1"/>
</dbReference>
<protein>
    <recommendedName>
        <fullName evidence="5">SCP domain-containing protein</fullName>
    </recommendedName>
</protein>
<keyword evidence="2" id="KW-0521">NADP</keyword>
<gene>
    <name evidence="6" type="ORF">HYFRA_00002499</name>
</gene>
<evidence type="ECO:0000256" key="2">
    <source>
        <dbReference type="ARBA" id="ARBA00022857"/>
    </source>
</evidence>
<keyword evidence="7" id="KW-1185">Reference proteome</keyword>
<dbReference type="AlphaFoldDB" id="A0A9N9L9G3"/>
<dbReference type="OrthoDB" id="4131217at2759"/>
<accession>A0A9N9L9G3</accession>